<keyword evidence="10" id="KW-0210">Decarboxylase</keyword>
<comment type="pathway">
    <text evidence="2">Pyrimidine metabolism; UMP biosynthesis via de novo pathway; UMP from orotate: step 1/2.</text>
</comment>
<evidence type="ECO:0000256" key="7">
    <source>
        <dbReference type="ARBA" id="ARBA00015047"/>
    </source>
</evidence>
<dbReference type="CDD" id="cd06223">
    <property type="entry name" value="PRTases_typeI"/>
    <property type="match status" value="1"/>
</dbReference>
<dbReference type="SMART" id="SM00934">
    <property type="entry name" value="OMPdecase"/>
    <property type="match status" value="1"/>
</dbReference>
<comment type="similarity">
    <text evidence="4">In the C-terminal section; belongs to the OMP decarboxylase family.</text>
</comment>
<dbReference type="InterPro" id="IPR004467">
    <property type="entry name" value="Or_phspho_trans_dom"/>
</dbReference>
<evidence type="ECO:0000313" key="17">
    <source>
        <dbReference type="EMBL" id="CAH2001543.1"/>
    </source>
</evidence>
<keyword evidence="18" id="KW-1185">Reference proteome</keyword>
<feature type="binding site" evidence="15">
    <location>
        <position position="426"/>
    </location>
    <ligand>
        <name>substrate</name>
    </ligand>
</feature>
<dbReference type="FunFam" id="3.40.50.2020:FF:000025">
    <property type="entry name" value="Uridine monophosphate synthetase"/>
    <property type="match status" value="1"/>
</dbReference>
<dbReference type="InterPro" id="IPR029057">
    <property type="entry name" value="PRTase-like"/>
</dbReference>
<dbReference type="Pfam" id="PF00156">
    <property type="entry name" value="Pribosyltran"/>
    <property type="match status" value="1"/>
</dbReference>
<feature type="domain" description="Orotidine 5'-phosphate decarboxylase" evidence="16">
    <location>
        <begin position="248"/>
        <end position="462"/>
    </location>
</feature>
<dbReference type="SUPFAM" id="SSF53271">
    <property type="entry name" value="PRTase-like"/>
    <property type="match status" value="1"/>
</dbReference>
<evidence type="ECO:0000256" key="14">
    <source>
        <dbReference type="PIRSR" id="PIRSR614732-1"/>
    </source>
</evidence>
<feature type="binding site" evidence="15">
    <location>
        <position position="254"/>
    </location>
    <ligand>
        <name>substrate</name>
    </ligand>
</feature>
<dbReference type="SUPFAM" id="SSF51366">
    <property type="entry name" value="Ribulose-phoshate binding barrel"/>
    <property type="match status" value="1"/>
</dbReference>
<evidence type="ECO:0000256" key="10">
    <source>
        <dbReference type="ARBA" id="ARBA00022793"/>
    </source>
</evidence>
<dbReference type="InterPro" id="IPR018089">
    <property type="entry name" value="OMPdecase_AS"/>
</dbReference>
<evidence type="ECO:0000256" key="12">
    <source>
        <dbReference type="ARBA" id="ARBA00023239"/>
    </source>
</evidence>
<keyword evidence="8" id="KW-0328">Glycosyltransferase</keyword>
<sequence length="479" mass="53344">MSENTAAFRKLSKELFAIGAVKFGEYKTKVGLMSPVYMDLRVIVSYPRVMQLLTDLLQKYLEKIKNVDIICGVPYTALPIATVLSLKTNIPMVMRRKEAKDYGTKKMIEGVFKKGDNCLIIEDVVTSGSSILETVEDLTAEGIKCSDVVVFLNREQGGAEYLKHNGVNMHSLLNLTDLMRYLKEEGCIDEKTVNKVSDYLHTTQVDHEALSKSLSKDRLYLSFAERAKIAKNPIAAKLFQIMATKQTTLCLAADLTDSTALLNLAEQAGPHICALKTHIDIVDDFHPNLIKPLREIANRHNFILFEDRKFCDIGKTIELQYSKGIYKISTWAQLVTAHALLGKGVLEVIKKSEGLEKRGVFLLAEASCSGTLIDAKYAKSTMKMAEEYPELVAGIVCQSPMFLNQPGLIQLTPGVQIDNKSDDVDQQYNSPEIVVTEKGCDIAVVGRGITKAADAALAAEKYRKILWDAYLQRIKKNHK</sequence>
<dbReference type="InterPro" id="IPR001754">
    <property type="entry name" value="OMPdeCOase_dom"/>
</dbReference>
<feature type="active site" description="For OMPdecase activity" evidence="14">
    <location>
        <position position="312"/>
    </location>
</feature>
<dbReference type="OrthoDB" id="10263753at2759"/>
<evidence type="ECO:0000256" key="13">
    <source>
        <dbReference type="ARBA" id="ARBA00023268"/>
    </source>
</evidence>
<comment type="pathway">
    <text evidence="1">Pyrimidine metabolism; UMP biosynthesis via de novo pathway; UMP from orotate: step 2/2.</text>
</comment>
<feature type="binding site" evidence="15">
    <location>
        <position position="276"/>
    </location>
    <ligand>
        <name>substrate</name>
    </ligand>
</feature>
<name>A0A9P0LMC8_ACAOB</name>
<feature type="binding site" evidence="15">
    <location>
        <position position="367"/>
    </location>
    <ligand>
        <name>substrate</name>
    </ligand>
</feature>
<keyword evidence="9" id="KW-0808">Transferase</keyword>
<keyword evidence="12" id="KW-0456">Lyase</keyword>
<dbReference type="NCBIfam" id="TIGR00336">
    <property type="entry name" value="pyrE"/>
    <property type="match status" value="1"/>
</dbReference>
<evidence type="ECO:0000256" key="4">
    <source>
        <dbReference type="ARBA" id="ARBA00009769"/>
    </source>
</evidence>
<dbReference type="EMBL" id="CAKOFQ010007454">
    <property type="protein sequence ID" value="CAH2001543.1"/>
    <property type="molecule type" value="Genomic_DNA"/>
</dbReference>
<dbReference type="InterPro" id="IPR023031">
    <property type="entry name" value="OPRT"/>
</dbReference>
<evidence type="ECO:0000256" key="1">
    <source>
        <dbReference type="ARBA" id="ARBA00004861"/>
    </source>
</evidence>
<dbReference type="HAMAP" id="MF_01208">
    <property type="entry name" value="PyrE"/>
    <property type="match status" value="1"/>
</dbReference>
<dbReference type="GO" id="GO:0004588">
    <property type="term" value="F:orotate phosphoribosyltransferase activity"/>
    <property type="evidence" value="ECO:0007669"/>
    <property type="project" value="UniProtKB-EC"/>
</dbReference>
<accession>A0A9P0LMC8</accession>
<dbReference type="InterPro" id="IPR011060">
    <property type="entry name" value="RibuloseP-bd_barrel"/>
</dbReference>
<dbReference type="Pfam" id="PF00215">
    <property type="entry name" value="OMPdecase"/>
    <property type="match status" value="1"/>
</dbReference>
<evidence type="ECO:0000256" key="11">
    <source>
        <dbReference type="ARBA" id="ARBA00022975"/>
    </source>
</evidence>
<feature type="active site" description="For OMPdecase activity" evidence="14">
    <location>
        <position position="309"/>
    </location>
</feature>
<evidence type="ECO:0000313" key="18">
    <source>
        <dbReference type="Proteomes" id="UP001152888"/>
    </source>
</evidence>
<dbReference type="FunFam" id="3.20.20.70:FF:000114">
    <property type="entry name" value="Decarboxylase,orotidine phosphate"/>
    <property type="match status" value="1"/>
</dbReference>
<keyword evidence="11" id="KW-0665">Pyrimidine biosynthesis</keyword>
<dbReference type="InterPro" id="IPR014732">
    <property type="entry name" value="OMPdecase"/>
</dbReference>
<dbReference type="PROSITE" id="PS00156">
    <property type="entry name" value="OMPDECASE"/>
    <property type="match status" value="1"/>
</dbReference>
<comment type="similarity">
    <text evidence="3">In the N-terminal section; belongs to the purine/pyrimidine phosphoribosyltransferase family.</text>
</comment>
<feature type="binding site" evidence="15">
    <location>
        <position position="446"/>
    </location>
    <ligand>
        <name>substrate</name>
    </ligand>
</feature>
<dbReference type="EC" id="4.1.1.23" evidence="6"/>
<evidence type="ECO:0000256" key="2">
    <source>
        <dbReference type="ARBA" id="ARBA00004889"/>
    </source>
</evidence>
<dbReference type="Gene3D" id="3.20.20.70">
    <property type="entry name" value="Aldolase class I"/>
    <property type="match status" value="1"/>
</dbReference>
<dbReference type="AlphaFoldDB" id="A0A9P0LMC8"/>
<evidence type="ECO:0000256" key="3">
    <source>
        <dbReference type="ARBA" id="ARBA00006221"/>
    </source>
</evidence>
<evidence type="ECO:0000256" key="9">
    <source>
        <dbReference type="ARBA" id="ARBA00022679"/>
    </source>
</evidence>
<dbReference type="GO" id="GO:0006207">
    <property type="term" value="P:'de novo' pyrimidine nucleobase biosynthetic process"/>
    <property type="evidence" value="ECO:0007669"/>
    <property type="project" value="InterPro"/>
</dbReference>
<proteinExistence type="inferred from homology"/>
<gene>
    <name evidence="17" type="ORF">ACAOBT_LOCUS26268</name>
</gene>
<dbReference type="PANTHER" id="PTHR19278">
    <property type="entry name" value="OROTATE PHOSPHORIBOSYLTRANSFERASE"/>
    <property type="match status" value="1"/>
</dbReference>
<dbReference type="Proteomes" id="UP001152888">
    <property type="component" value="Unassembled WGS sequence"/>
</dbReference>
<dbReference type="Gene3D" id="3.40.50.2020">
    <property type="match status" value="1"/>
</dbReference>
<comment type="caution">
    <text evidence="17">The sequence shown here is derived from an EMBL/GenBank/DDBJ whole genome shotgun (WGS) entry which is preliminary data.</text>
</comment>
<dbReference type="NCBIfam" id="TIGR01740">
    <property type="entry name" value="pyrF"/>
    <property type="match status" value="1"/>
</dbReference>
<dbReference type="GO" id="GO:0004590">
    <property type="term" value="F:orotidine-5'-phosphate decarboxylase activity"/>
    <property type="evidence" value="ECO:0007669"/>
    <property type="project" value="UniProtKB-EC"/>
</dbReference>
<evidence type="ECO:0000259" key="16">
    <source>
        <dbReference type="SMART" id="SM00934"/>
    </source>
</evidence>
<organism evidence="17 18">
    <name type="scientific">Acanthoscelides obtectus</name>
    <name type="common">Bean weevil</name>
    <name type="synonym">Bruchus obtectus</name>
    <dbReference type="NCBI Taxonomy" id="200917"/>
    <lineage>
        <taxon>Eukaryota</taxon>
        <taxon>Metazoa</taxon>
        <taxon>Ecdysozoa</taxon>
        <taxon>Arthropoda</taxon>
        <taxon>Hexapoda</taxon>
        <taxon>Insecta</taxon>
        <taxon>Pterygota</taxon>
        <taxon>Neoptera</taxon>
        <taxon>Endopterygota</taxon>
        <taxon>Coleoptera</taxon>
        <taxon>Polyphaga</taxon>
        <taxon>Cucujiformia</taxon>
        <taxon>Chrysomeloidea</taxon>
        <taxon>Chrysomelidae</taxon>
        <taxon>Bruchinae</taxon>
        <taxon>Bruchini</taxon>
        <taxon>Acanthoscelides</taxon>
    </lineage>
</organism>
<feature type="active site" description="For OMPdecase activity" evidence="14">
    <location>
        <position position="307"/>
    </location>
</feature>
<dbReference type="InterPro" id="IPR013785">
    <property type="entry name" value="Aldolase_TIM"/>
</dbReference>
<feature type="binding site" evidence="15">
    <location>
        <position position="447"/>
    </location>
    <ligand>
        <name>substrate</name>
    </ligand>
</feature>
<reference evidence="17" key="1">
    <citation type="submission" date="2022-03" db="EMBL/GenBank/DDBJ databases">
        <authorList>
            <person name="Sayadi A."/>
        </authorList>
    </citation>
    <scope>NUCLEOTIDE SEQUENCE</scope>
</reference>
<evidence type="ECO:0000256" key="8">
    <source>
        <dbReference type="ARBA" id="ARBA00022676"/>
    </source>
</evidence>
<dbReference type="GO" id="GO:0044205">
    <property type="term" value="P:'de novo' UMP biosynthetic process"/>
    <property type="evidence" value="ECO:0007669"/>
    <property type="project" value="InterPro"/>
</dbReference>
<dbReference type="InterPro" id="IPR000836">
    <property type="entry name" value="PRTase_dom"/>
</dbReference>
<keyword evidence="13" id="KW-0511">Multifunctional enzyme</keyword>
<evidence type="ECO:0000256" key="6">
    <source>
        <dbReference type="ARBA" id="ARBA00012321"/>
    </source>
</evidence>
<dbReference type="EC" id="2.4.2.10" evidence="5"/>
<dbReference type="PANTHER" id="PTHR19278:SF9">
    <property type="entry name" value="URIDINE 5'-MONOPHOSPHATE SYNTHASE"/>
    <property type="match status" value="1"/>
</dbReference>
<protein>
    <recommendedName>
        <fullName evidence="7">Uridine 5'-monophosphate synthase</fullName>
        <ecNumber evidence="5">2.4.2.10</ecNumber>
        <ecNumber evidence="6">4.1.1.23</ecNumber>
    </recommendedName>
</protein>
<dbReference type="CDD" id="cd04725">
    <property type="entry name" value="OMP_decarboxylase_like"/>
    <property type="match status" value="1"/>
</dbReference>
<evidence type="ECO:0000256" key="5">
    <source>
        <dbReference type="ARBA" id="ARBA00011971"/>
    </source>
</evidence>
<evidence type="ECO:0000256" key="15">
    <source>
        <dbReference type="PIRSR" id="PIRSR614732-2"/>
    </source>
</evidence>